<dbReference type="AlphaFoldDB" id="A0A9X1HDR2"/>
<dbReference type="InterPro" id="IPR012341">
    <property type="entry name" value="6hp_glycosidase-like_sf"/>
</dbReference>
<dbReference type="Gene3D" id="2.60.120.260">
    <property type="entry name" value="Galactose-binding domain-like"/>
    <property type="match status" value="1"/>
</dbReference>
<protein>
    <recommendedName>
        <fullName evidence="5">F5/8 type C domain-containing protein</fullName>
    </recommendedName>
</protein>
<dbReference type="InterPro" id="IPR054491">
    <property type="entry name" value="MGH1-like_GH"/>
</dbReference>
<dbReference type="Pfam" id="PF22422">
    <property type="entry name" value="MGH1-like_GH"/>
    <property type="match status" value="1"/>
</dbReference>
<dbReference type="InterPro" id="IPR008979">
    <property type="entry name" value="Galactose-bd-like_sf"/>
</dbReference>
<dbReference type="InterPro" id="IPR005194">
    <property type="entry name" value="Glyco_hydro_65_C"/>
</dbReference>
<evidence type="ECO:0000313" key="3">
    <source>
        <dbReference type="EMBL" id="MBZ4037443.1"/>
    </source>
</evidence>
<accession>A0A9X1HDR2</accession>
<dbReference type="Gene3D" id="1.50.10.10">
    <property type="match status" value="1"/>
</dbReference>
<comment type="caution">
    <text evidence="3">The sequence shown here is derived from an EMBL/GenBank/DDBJ whole genome shotgun (WGS) entry which is preliminary data.</text>
</comment>
<keyword evidence="4" id="KW-1185">Reference proteome</keyword>
<organism evidence="3 4">
    <name type="scientific">Flavobacterium potami</name>
    <dbReference type="NCBI Taxonomy" id="2872310"/>
    <lineage>
        <taxon>Bacteria</taxon>
        <taxon>Pseudomonadati</taxon>
        <taxon>Bacteroidota</taxon>
        <taxon>Flavobacteriia</taxon>
        <taxon>Flavobacteriales</taxon>
        <taxon>Flavobacteriaceae</taxon>
        <taxon>Flavobacterium</taxon>
    </lineage>
</organism>
<feature type="domain" description="Glycoside hydrolase family 65 C-terminal" evidence="1">
    <location>
        <begin position="445"/>
        <end position="500"/>
    </location>
</feature>
<evidence type="ECO:0000259" key="2">
    <source>
        <dbReference type="Pfam" id="PF22422"/>
    </source>
</evidence>
<proteinExistence type="predicted"/>
<sequence length="670" mass="78372">MRHYFLLFSLLLAKPILAQKNETHFIDSNKKSIYHYGNDSDWYLKNIPFFEISDQEIEDVYYYRWEVYKAHLRNIGDYGYVVTEFLNAMSWDHKPYNTLNAATVFHIHEGRWLKDRLYMNNYIDFMYQHGGNNRRYTESIADATYANYMINRDKDFIVKQLPSMMKIDADWQDHYDASKKLYFVEPVMDATENTISSIDASGGTDGFTGGDGFRPSINSYMYANALAISKIALLKGDQKLAEKYQQKALEQKQNFQDNLWNPTLGHFTDRFKVNNDFVKYWDFIRGRELVGFVPWVYNLPDDTEKYNSAWSRLRSPKNFGGTFGLRTVEPSYQYYMEQYRFGPNGTKECQWNGPSWPYQTTQVLLGMANLLNNYNQKEISKKDYWEILKQYADQHYKEGKLNILENYYPDQKGAIADFDQRSEHYNHSEFNDLIITGLCGIRPSEGNKLEINPLVTENVKYFCLENIRYHNQNLTILYDATGNRYKKGKGLSVYVDGKMVLKPSFLGKKVINLSNSVEIDQPSKSEINLAVNIKGKDFPKVMTSNSDATVLNQLNDGRIWYFDNVRNYYETKIFAGKENWIEIDFGTTKEFHKMVLSVLDTPDNKFTEQTFKIAIPDENKQWRIISSFSKLKTNTANQISFDLVKSSKIRLLIESEIPESVLKIGEIEVY</sequence>
<dbReference type="RefSeq" id="WP_223710751.1">
    <property type="nucleotide sequence ID" value="NZ_JAINUY010000009.1"/>
</dbReference>
<dbReference type="EMBL" id="JAINUY010000009">
    <property type="protein sequence ID" value="MBZ4037443.1"/>
    <property type="molecule type" value="Genomic_DNA"/>
</dbReference>
<dbReference type="GO" id="GO:0005975">
    <property type="term" value="P:carbohydrate metabolic process"/>
    <property type="evidence" value="ECO:0007669"/>
    <property type="project" value="InterPro"/>
</dbReference>
<gene>
    <name evidence="3" type="ORF">K6T82_21965</name>
</gene>
<dbReference type="SUPFAM" id="SSF49785">
    <property type="entry name" value="Galactose-binding domain-like"/>
    <property type="match status" value="1"/>
</dbReference>
<dbReference type="InterPro" id="IPR008928">
    <property type="entry name" value="6-hairpin_glycosidase_sf"/>
</dbReference>
<dbReference type="SUPFAM" id="SSF48208">
    <property type="entry name" value="Six-hairpin glycosidases"/>
    <property type="match status" value="1"/>
</dbReference>
<name>A0A9X1HDR2_9FLAO</name>
<feature type="domain" description="Mannosylglycerate hydrolase MGH1-like glycoside hydrolase" evidence="2">
    <location>
        <begin position="96"/>
        <end position="428"/>
    </location>
</feature>
<dbReference type="Pfam" id="PF03633">
    <property type="entry name" value="Glyco_hydro_65C"/>
    <property type="match status" value="1"/>
</dbReference>
<reference evidence="3 4" key="1">
    <citation type="journal article" date="2023" name="Antonie Van Leeuwenhoek">
        <title>Flavobacterium potami sp. nov., a multi-metal resistance genes harbouring bacterium isolated from shallow river silt.</title>
        <authorList>
            <person name="Li S."/>
            <person name="Mao S."/>
            <person name="Mu W."/>
            <person name="Guo B."/>
            <person name="Li C."/>
            <person name="Zhu Q."/>
            <person name="Hou X."/>
            <person name="Zhao Y."/>
            <person name="Wei S."/>
            <person name="Liu H."/>
            <person name="Liu A."/>
        </authorList>
    </citation>
    <scope>NUCLEOTIDE SEQUENCE [LARGE SCALE GENOMIC DNA]</scope>
    <source>
        <strain evidence="3 4">17A</strain>
    </source>
</reference>
<dbReference type="Proteomes" id="UP001139366">
    <property type="component" value="Unassembled WGS sequence"/>
</dbReference>
<evidence type="ECO:0008006" key="5">
    <source>
        <dbReference type="Google" id="ProtNLM"/>
    </source>
</evidence>
<evidence type="ECO:0000259" key="1">
    <source>
        <dbReference type="Pfam" id="PF03633"/>
    </source>
</evidence>
<evidence type="ECO:0000313" key="4">
    <source>
        <dbReference type="Proteomes" id="UP001139366"/>
    </source>
</evidence>